<organism evidence="3">
    <name type="scientific">uncultured Pleomorphomonas sp</name>
    <dbReference type="NCBI Taxonomy" id="442121"/>
    <lineage>
        <taxon>Bacteria</taxon>
        <taxon>Pseudomonadati</taxon>
        <taxon>Pseudomonadota</taxon>
        <taxon>Alphaproteobacteria</taxon>
        <taxon>Hyphomicrobiales</taxon>
        <taxon>Pleomorphomonadaceae</taxon>
        <taxon>Pleomorphomonas</taxon>
        <taxon>environmental samples</taxon>
    </lineage>
</organism>
<sequence>MRLVGARRKSIIEKPIVGRETPTDTEDRLMTPETQVRLAALRERMVATETGLVAVAPGSHMQWLLGFTPASDERACLLLVSPGGTAFLMPALNADDVRQHTDIDFFRWSDEVGPHVALCQALSAIGASATDRVALDETMRADFALLVLDALPSDVLRTFTADTLGGLRMRKNEREYDLLKMNAAIADRAIEAAVAALKPGMTENELAAIIRSHFLKEGAAPSFWIVGSGPNGAFPHHHASDRHIVEGDAVVIDVGGVKSAFPSDITRVAVVGRPPEGFADIHAVVERAVQAALAAARPGALARDVDAAARTVIAEAGYGKHFTHRTGHGMGIDGHEPPYITATSETVLEEGMVFSIEPGIYLPGRYGCRLEEIVILRKDGPEILSDLPRDILVARG</sequence>
<dbReference type="AlphaFoldDB" id="A0A212L4J8"/>
<evidence type="ECO:0000313" key="3">
    <source>
        <dbReference type="EMBL" id="SCM72397.1"/>
    </source>
</evidence>
<dbReference type="EMBL" id="FMJD01000002">
    <property type="protein sequence ID" value="SCM72397.1"/>
    <property type="molecule type" value="Genomic_DNA"/>
</dbReference>
<dbReference type="InterPro" id="IPR050659">
    <property type="entry name" value="Peptidase_M24B"/>
</dbReference>
<dbReference type="SUPFAM" id="SSF55920">
    <property type="entry name" value="Creatinase/aminopeptidase"/>
    <property type="match status" value="1"/>
</dbReference>
<dbReference type="InterPro" id="IPR029149">
    <property type="entry name" value="Creatin/AminoP/Spt16_N"/>
</dbReference>
<dbReference type="InterPro" id="IPR000994">
    <property type="entry name" value="Pept_M24"/>
</dbReference>
<dbReference type="PANTHER" id="PTHR46112:SF3">
    <property type="entry name" value="AMINOPEPTIDASE YPDF"/>
    <property type="match status" value="1"/>
</dbReference>
<dbReference type="Pfam" id="PF00557">
    <property type="entry name" value="Peptidase_M24"/>
    <property type="match status" value="1"/>
</dbReference>
<evidence type="ECO:0000259" key="2">
    <source>
        <dbReference type="Pfam" id="PF01321"/>
    </source>
</evidence>
<reference evidence="3" key="1">
    <citation type="submission" date="2016-08" db="EMBL/GenBank/DDBJ databases">
        <authorList>
            <person name="Seilhamer J.J."/>
        </authorList>
    </citation>
    <scope>NUCLEOTIDE SEQUENCE</scope>
    <source>
        <strain evidence="3">86</strain>
    </source>
</reference>
<protein>
    <submittedName>
        <fullName evidence="3">Putative dipeptidase PepE</fullName>
    </submittedName>
</protein>
<proteinExistence type="predicted"/>
<gene>
    <name evidence="3" type="ORF">KL86PLE_100573</name>
</gene>
<dbReference type="SUPFAM" id="SSF53092">
    <property type="entry name" value="Creatinase/prolidase N-terminal domain"/>
    <property type="match status" value="1"/>
</dbReference>
<accession>A0A212L4J8</accession>
<dbReference type="Gene3D" id="3.90.230.10">
    <property type="entry name" value="Creatinase/methionine aminopeptidase superfamily"/>
    <property type="match status" value="1"/>
</dbReference>
<feature type="domain" description="Peptidase M24" evidence="1">
    <location>
        <begin position="180"/>
        <end position="376"/>
    </location>
</feature>
<dbReference type="Gene3D" id="3.40.350.10">
    <property type="entry name" value="Creatinase/prolidase N-terminal domain"/>
    <property type="match status" value="1"/>
</dbReference>
<evidence type="ECO:0000259" key="1">
    <source>
        <dbReference type="Pfam" id="PF00557"/>
    </source>
</evidence>
<dbReference type="Pfam" id="PF01321">
    <property type="entry name" value="Creatinase_N"/>
    <property type="match status" value="1"/>
</dbReference>
<dbReference type="InterPro" id="IPR036005">
    <property type="entry name" value="Creatinase/aminopeptidase-like"/>
</dbReference>
<dbReference type="PANTHER" id="PTHR46112">
    <property type="entry name" value="AMINOPEPTIDASE"/>
    <property type="match status" value="1"/>
</dbReference>
<feature type="domain" description="Creatinase N-terminal" evidence="2">
    <location>
        <begin position="37"/>
        <end position="154"/>
    </location>
</feature>
<dbReference type="InterPro" id="IPR000587">
    <property type="entry name" value="Creatinase_N"/>
</dbReference>
<name>A0A212L4J8_9HYPH</name>